<dbReference type="AlphaFoldDB" id="A0A7J6VPI7"/>
<evidence type="ECO:0000259" key="2">
    <source>
        <dbReference type="Pfam" id="PF14577"/>
    </source>
</evidence>
<name>A0A7J6VPI7_THATH</name>
<evidence type="ECO:0000313" key="3">
    <source>
        <dbReference type="EMBL" id="KAF5187016.1"/>
    </source>
</evidence>
<dbReference type="InterPro" id="IPR039299">
    <property type="entry name" value="SEOA"/>
</dbReference>
<dbReference type="OrthoDB" id="1854460at2759"/>
<proteinExistence type="predicted"/>
<organism evidence="3 4">
    <name type="scientific">Thalictrum thalictroides</name>
    <name type="common">Rue-anemone</name>
    <name type="synonym">Anemone thalictroides</name>
    <dbReference type="NCBI Taxonomy" id="46969"/>
    <lineage>
        <taxon>Eukaryota</taxon>
        <taxon>Viridiplantae</taxon>
        <taxon>Streptophyta</taxon>
        <taxon>Embryophyta</taxon>
        <taxon>Tracheophyta</taxon>
        <taxon>Spermatophyta</taxon>
        <taxon>Magnoliopsida</taxon>
        <taxon>Ranunculales</taxon>
        <taxon>Ranunculaceae</taxon>
        <taxon>Thalictroideae</taxon>
        <taxon>Thalictrum</taxon>
    </lineage>
</organism>
<dbReference type="PANTHER" id="PTHR33232:SF20">
    <property type="entry name" value="PROTEIN SIEVE ELEMENT OCCLUSION B-LIKE"/>
    <property type="match status" value="1"/>
</dbReference>
<accession>A0A7J6VPI7</accession>
<dbReference type="EMBL" id="JABWDY010028546">
    <property type="protein sequence ID" value="KAF5187016.1"/>
    <property type="molecule type" value="Genomic_DNA"/>
</dbReference>
<feature type="domain" description="Sieve element occlusion C-terminal" evidence="2">
    <location>
        <begin position="415"/>
        <end position="642"/>
    </location>
</feature>
<dbReference type="Pfam" id="PF14577">
    <property type="entry name" value="SEO_C"/>
    <property type="match status" value="1"/>
</dbReference>
<sequence>MLEDILATHGPDGQELDVKPLLNLVVDILQNASAYGIEDLSHPASQDQIDAVHKLSSEISRLSLGDVDQHANTLALFRTLSNYSWDAKMVLALAAFGVSYGEFWLMAQFYPLTIMEQNEDALRPRYEALKNLIKVMIGITKCVVEFKELPPQNETHVIVMPNFPTAAYWTIRSVLACSMQIFSLIGLGQQELTGDALELGILQLSVAGIWELATLAHRLDKLHGYLRKQLALCYQHIDAKNPIEAYVSLVETIHIVNIINAPNDMLPLYDGSAKKRVNIEVLRRKNVLLLISDLDINQDDLFALDKVYRDSRHHQPDKPENSYEVVWLPVVNRSIPWSDKKQQQFETIQVMMPWYSVHHQLLLDSAMIDYIKEMWHFVKKPILVVVDPEGRVSHHDALPMVWIWGSEAFPFTNMREEALWKEESWRLELLIDGIDQNILNWIREGRLICLYGGDDITWIRKFTSSVRVVSESIGSPIELVYVGQSNPTMRIRKVLTIINAEKLSYTWPLVESIRLFWLRIEKMWYSKMQHGKTVEYDPIMQEIMIMLSYDGIGQGWAVISKGSAEMAKARGERMLTYFTDIAEWKEQVESKGFIPALNEYMVQSMSALVPVHCHRLILPGTNSTPDMVVCEECGKPMEKSTLHHP</sequence>
<dbReference type="InterPro" id="IPR027944">
    <property type="entry name" value="SEO_C"/>
</dbReference>
<feature type="domain" description="Sieve element occlusion N-terminal" evidence="1">
    <location>
        <begin position="1"/>
        <end position="253"/>
    </location>
</feature>
<gene>
    <name evidence="3" type="ORF">FRX31_023400</name>
</gene>
<protein>
    <submittedName>
        <fullName evidence="3">Sieve element occlusion b</fullName>
    </submittedName>
</protein>
<reference evidence="3 4" key="1">
    <citation type="submission" date="2020-06" db="EMBL/GenBank/DDBJ databases">
        <title>Transcriptomic and genomic resources for Thalictrum thalictroides and T. hernandezii: Facilitating candidate gene discovery in an emerging model plant lineage.</title>
        <authorList>
            <person name="Arias T."/>
            <person name="Riano-Pachon D.M."/>
            <person name="Di Stilio V.S."/>
        </authorList>
    </citation>
    <scope>NUCLEOTIDE SEQUENCE [LARGE SCALE GENOMIC DNA]</scope>
    <source>
        <strain evidence="4">cv. WT478/WT964</strain>
        <tissue evidence="3">Leaves</tissue>
    </source>
</reference>
<evidence type="ECO:0000259" key="1">
    <source>
        <dbReference type="Pfam" id="PF14576"/>
    </source>
</evidence>
<evidence type="ECO:0000313" key="4">
    <source>
        <dbReference type="Proteomes" id="UP000554482"/>
    </source>
</evidence>
<dbReference type="Proteomes" id="UP000554482">
    <property type="component" value="Unassembled WGS sequence"/>
</dbReference>
<dbReference type="PANTHER" id="PTHR33232">
    <property type="entry name" value="PROTEIN SIEVE ELEMENT OCCLUSION B-LIKE"/>
    <property type="match status" value="1"/>
</dbReference>
<dbReference type="InterPro" id="IPR027942">
    <property type="entry name" value="SEO_N"/>
</dbReference>
<keyword evidence="4" id="KW-1185">Reference proteome</keyword>
<dbReference type="Pfam" id="PF14576">
    <property type="entry name" value="SEO_N"/>
    <property type="match status" value="1"/>
</dbReference>
<dbReference type="GO" id="GO:0010088">
    <property type="term" value="P:phloem development"/>
    <property type="evidence" value="ECO:0007669"/>
    <property type="project" value="InterPro"/>
</dbReference>
<comment type="caution">
    <text evidence="3">The sequence shown here is derived from an EMBL/GenBank/DDBJ whole genome shotgun (WGS) entry which is preliminary data.</text>
</comment>